<evidence type="ECO:0000259" key="9">
    <source>
        <dbReference type="Pfam" id="PF22638"/>
    </source>
</evidence>
<dbReference type="PANTHER" id="PTHR30033">
    <property type="entry name" value="FLAGELLAR HOOK-ASSOCIATED PROTEIN 1"/>
    <property type="match status" value="1"/>
</dbReference>
<keyword evidence="11" id="KW-1185">Reference proteome</keyword>
<keyword evidence="10" id="KW-0969">Cilium</keyword>
<comment type="subcellular location">
    <subcellularLocation>
        <location evidence="1">Bacterial flagellum</location>
    </subcellularLocation>
    <subcellularLocation>
        <location evidence="2">Secreted</location>
    </subcellularLocation>
</comment>
<comment type="caution">
    <text evidence="10">The sequence shown here is derived from an EMBL/GenBank/DDBJ whole genome shotgun (WGS) entry which is preliminary data.</text>
</comment>
<comment type="similarity">
    <text evidence="3">Belongs to the flagella basal body rod proteins family.</text>
</comment>
<keyword evidence="10" id="KW-0966">Cell projection</keyword>
<protein>
    <recommendedName>
        <fullName evidence="4">Flagellar hook-associated protein 1</fullName>
    </recommendedName>
</protein>
<evidence type="ECO:0000256" key="4">
    <source>
        <dbReference type="ARBA" id="ARBA00016244"/>
    </source>
</evidence>
<evidence type="ECO:0000256" key="6">
    <source>
        <dbReference type="ARBA" id="ARBA00023143"/>
    </source>
</evidence>
<evidence type="ECO:0000256" key="1">
    <source>
        <dbReference type="ARBA" id="ARBA00004365"/>
    </source>
</evidence>
<evidence type="ECO:0000256" key="2">
    <source>
        <dbReference type="ARBA" id="ARBA00004613"/>
    </source>
</evidence>
<dbReference type="PANTHER" id="PTHR30033:SF1">
    <property type="entry name" value="FLAGELLAR HOOK-ASSOCIATED PROTEIN 1"/>
    <property type="match status" value="1"/>
</dbReference>
<dbReference type="Pfam" id="PF22638">
    <property type="entry name" value="FlgK_D1"/>
    <property type="match status" value="1"/>
</dbReference>
<dbReference type="PRINTS" id="PR01005">
    <property type="entry name" value="FLGHOOKAP1"/>
</dbReference>
<gene>
    <name evidence="10" type="primary">flgK</name>
    <name evidence="10" type="ORF">PF021_01185</name>
</gene>
<keyword evidence="10" id="KW-0282">Flagellum</keyword>
<feature type="coiled-coil region" evidence="7">
    <location>
        <begin position="141"/>
        <end position="212"/>
    </location>
</feature>
<dbReference type="Proteomes" id="UP001210261">
    <property type="component" value="Unassembled WGS sequence"/>
</dbReference>
<keyword evidence="6" id="KW-0975">Bacterial flagellum</keyword>
<dbReference type="NCBIfam" id="TIGR02492">
    <property type="entry name" value="flgK_ends"/>
    <property type="match status" value="1"/>
</dbReference>
<feature type="domain" description="Flagellar basal-body/hook protein C-terminal" evidence="8">
    <location>
        <begin position="568"/>
        <end position="605"/>
    </location>
</feature>
<sequence length="608" mass="67584">MGGILSSLNTPYTGITGHQVMVDTVSNNIANANNSFYSRQVVRSAAETPLWRQNYALGQGLDIVTVERVHNEYTYSRYKQASMDKTYYDTSFKALREASSFYPEIDGVGVYNDLQNYFNAWKSLATKSGDPALKNTLAEHTNTLTQNIQDTRNRLVDLQKKLNEEMAVAVKEVNRLGEQIATINKQIAEYERKDMNKKANDLRDLRDQYEYELNNLIGCDVFKQNIEGSAATDKGIADFDDDYTLTVGGRALVDGSTFHPLTLDNTQSPNGMYTIKYLRGDHKEFNLTNDLTGGKIGAILDLIRSDEMIGCNGNLGKLQNYINDLDTFANGFIEATNNIYAQSARPGAQSDQLTINAGDALINSGYNVKRGSFDVVIYNKDGEAMGTRTVKIDIDTTMNDVIAQLNANVDDNGDGDATNDFDDMFVATFNNHTKQFEISPKNPSMELYISIQDKGTNFAGALGVNRFLGGRDAQTIELAEPYKSDPTLIRSYKEPVGGNFDIANMMQQLQYDKITFNGHGGEEYSETISGFFNFIASRVASETEATQTTMQTKQAVYVAVQNEYKMESEVSIDDELVNLIRFQSGYGANAKMVTAIDEMITTLLGMKQ</sequence>
<accession>A0ABT4VC52</accession>
<reference evidence="10 11" key="1">
    <citation type="submission" date="2023-01" db="EMBL/GenBank/DDBJ databases">
        <title>Description of Helicobacter ibis sp. nov. isolated from faecal droppings of black-faced ibis (Theristicus melanopis).</title>
        <authorList>
            <person name="Lopez-Cantillo M."/>
            <person name="Vidal-Veuthey B."/>
            <person name="Mella A."/>
            <person name="De La Haba R."/>
            <person name="Collado L."/>
        </authorList>
    </citation>
    <scope>NUCLEOTIDE SEQUENCE [LARGE SCALE GENOMIC DNA]</scope>
    <source>
        <strain evidence="10 11">A82</strain>
    </source>
</reference>
<organism evidence="10 11">
    <name type="scientific">Helicobacter ibis</name>
    <dbReference type="NCBI Taxonomy" id="2962633"/>
    <lineage>
        <taxon>Bacteria</taxon>
        <taxon>Pseudomonadati</taxon>
        <taxon>Campylobacterota</taxon>
        <taxon>Epsilonproteobacteria</taxon>
        <taxon>Campylobacterales</taxon>
        <taxon>Helicobacteraceae</taxon>
        <taxon>Helicobacter</taxon>
    </lineage>
</organism>
<proteinExistence type="inferred from homology"/>
<name>A0ABT4VC52_9HELI</name>
<evidence type="ECO:0000256" key="5">
    <source>
        <dbReference type="ARBA" id="ARBA00022525"/>
    </source>
</evidence>
<dbReference type="EMBL" id="JAQHXR010000001">
    <property type="protein sequence ID" value="MDA3968285.1"/>
    <property type="molecule type" value="Genomic_DNA"/>
</dbReference>
<evidence type="ECO:0000313" key="10">
    <source>
        <dbReference type="EMBL" id="MDA3968285.1"/>
    </source>
</evidence>
<keyword evidence="5" id="KW-0964">Secreted</keyword>
<evidence type="ECO:0000256" key="3">
    <source>
        <dbReference type="ARBA" id="ARBA00009677"/>
    </source>
</evidence>
<evidence type="ECO:0000256" key="7">
    <source>
        <dbReference type="SAM" id="Coils"/>
    </source>
</evidence>
<dbReference type="InterPro" id="IPR002371">
    <property type="entry name" value="FlgK"/>
</dbReference>
<feature type="domain" description="Flagellar hook-associated protein FlgK helical" evidence="9">
    <location>
        <begin position="104"/>
        <end position="342"/>
    </location>
</feature>
<evidence type="ECO:0000313" key="11">
    <source>
        <dbReference type="Proteomes" id="UP001210261"/>
    </source>
</evidence>
<dbReference type="InterPro" id="IPR010930">
    <property type="entry name" value="Flg_bb/hook_C_dom"/>
</dbReference>
<dbReference type="InterPro" id="IPR053927">
    <property type="entry name" value="FlgK_helical"/>
</dbReference>
<keyword evidence="7" id="KW-0175">Coiled coil</keyword>
<dbReference type="RefSeq" id="WP_271020578.1">
    <property type="nucleotide sequence ID" value="NZ_JAQHXR010000001.1"/>
</dbReference>
<evidence type="ECO:0000259" key="8">
    <source>
        <dbReference type="Pfam" id="PF06429"/>
    </source>
</evidence>
<dbReference type="Pfam" id="PF06429">
    <property type="entry name" value="Flg_bbr_C"/>
    <property type="match status" value="1"/>
</dbReference>